<keyword evidence="1" id="KW-1133">Transmembrane helix</keyword>
<protein>
    <submittedName>
        <fullName evidence="2">Uncharacterized protein</fullName>
    </submittedName>
</protein>
<keyword evidence="3" id="KW-1185">Reference proteome</keyword>
<accession>A0ABQ4WB50</accession>
<reference evidence="2" key="2">
    <citation type="submission" date="2022-01" db="EMBL/GenBank/DDBJ databases">
        <authorList>
            <person name="Yamashiro T."/>
            <person name="Shiraishi A."/>
            <person name="Satake H."/>
            <person name="Nakayama K."/>
        </authorList>
    </citation>
    <scope>NUCLEOTIDE SEQUENCE</scope>
</reference>
<sequence>MRSDGVHSRSNSDYQSWLMEWRGNDVVIRTMQIFRRRCRVWLTGRVVGEEKRVTQQGDFRYVDVVRVAQVERRYEVTRSAEVQDLQMGRIDWLVSVNIVHIIQCIVRDSCETQDFDSGVVWGWIFILYFGSVFIGVSLVGDELLLDVVHIRDGVSVGSGGSVGLRRADTRRLLDYNGRRALGVVIRKFVVCGLLTFSSGARQVGRYGRAECYLRSTVVHSGGERDISRWIYMGVEFKGGDWQGRGLGYGSGVGMVVGCKGEIGSGLGLEEGG</sequence>
<comment type="caution">
    <text evidence="2">The sequence shown here is derived from an EMBL/GenBank/DDBJ whole genome shotgun (WGS) entry which is preliminary data.</text>
</comment>
<evidence type="ECO:0000313" key="3">
    <source>
        <dbReference type="Proteomes" id="UP001151760"/>
    </source>
</evidence>
<keyword evidence="1" id="KW-0812">Transmembrane</keyword>
<proteinExistence type="predicted"/>
<dbReference type="EMBL" id="BQNB010008491">
    <property type="protein sequence ID" value="GJS50101.1"/>
    <property type="molecule type" value="Genomic_DNA"/>
</dbReference>
<organism evidence="2 3">
    <name type="scientific">Tanacetum coccineum</name>
    <dbReference type="NCBI Taxonomy" id="301880"/>
    <lineage>
        <taxon>Eukaryota</taxon>
        <taxon>Viridiplantae</taxon>
        <taxon>Streptophyta</taxon>
        <taxon>Embryophyta</taxon>
        <taxon>Tracheophyta</taxon>
        <taxon>Spermatophyta</taxon>
        <taxon>Magnoliopsida</taxon>
        <taxon>eudicotyledons</taxon>
        <taxon>Gunneridae</taxon>
        <taxon>Pentapetalae</taxon>
        <taxon>asterids</taxon>
        <taxon>campanulids</taxon>
        <taxon>Asterales</taxon>
        <taxon>Asteraceae</taxon>
        <taxon>Asteroideae</taxon>
        <taxon>Anthemideae</taxon>
        <taxon>Anthemidinae</taxon>
        <taxon>Tanacetum</taxon>
    </lineage>
</organism>
<keyword evidence="1" id="KW-0472">Membrane</keyword>
<gene>
    <name evidence="2" type="ORF">Tco_0600222</name>
</gene>
<feature type="transmembrane region" description="Helical" evidence="1">
    <location>
        <begin position="120"/>
        <end position="140"/>
    </location>
</feature>
<name>A0ABQ4WB50_9ASTR</name>
<evidence type="ECO:0000256" key="1">
    <source>
        <dbReference type="SAM" id="Phobius"/>
    </source>
</evidence>
<evidence type="ECO:0000313" key="2">
    <source>
        <dbReference type="EMBL" id="GJS50101.1"/>
    </source>
</evidence>
<reference evidence="2" key="1">
    <citation type="journal article" date="2022" name="Int. J. Mol. Sci.">
        <title>Draft Genome of Tanacetum Coccineum: Genomic Comparison of Closely Related Tanacetum-Family Plants.</title>
        <authorList>
            <person name="Yamashiro T."/>
            <person name="Shiraishi A."/>
            <person name="Nakayama K."/>
            <person name="Satake H."/>
        </authorList>
    </citation>
    <scope>NUCLEOTIDE SEQUENCE</scope>
</reference>
<dbReference type="Proteomes" id="UP001151760">
    <property type="component" value="Unassembled WGS sequence"/>
</dbReference>